<dbReference type="RefSeq" id="XP_025347612.1">
    <property type="nucleotide sequence ID" value="XM_025492665.1"/>
</dbReference>
<feature type="compositionally biased region" description="Polar residues" evidence="1">
    <location>
        <begin position="152"/>
        <end position="166"/>
    </location>
</feature>
<feature type="compositionally biased region" description="Polar residues" evidence="1">
    <location>
        <begin position="59"/>
        <end position="72"/>
    </location>
</feature>
<feature type="region of interest" description="Disordered" evidence="1">
    <location>
        <begin position="1"/>
        <end position="40"/>
    </location>
</feature>
<dbReference type="AlphaFoldDB" id="A0A316U5C5"/>
<protein>
    <submittedName>
        <fullName evidence="2">Uncharacterized protein</fullName>
    </submittedName>
</protein>
<dbReference type="EMBL" id="KZ819328">
    <property type="protein sequence ID" value="PWN20452.1"/>
    <property type="molecule type" value="Genomic_DNA"/>
</dbReference>
<evidence type="ECO:0000313" key="3">
    <source>
        <dbReference type="Proteomes" id="UP000245942"/>
    </source>
</evidence>
<feature type="compositionally biased region" description="Low complexity" evidence="1">
    <location>
        <begin position="335"/>
        <end position="366"/>
    </location>
</feature>
<feature type="compositionally biased region" description="Low complexity" evidence="1">
    <location>
        <begin position="399"/>
        <end position="443"/>
    </location>
</feature>
<accession>A0A316U5C5</accession>
<evidence type="ECO:0000313" key="2">
    <source>
        <dbReference type="EMBL" id="PWN20452.1"/>
    </source>
</evidence>
<feature type="compositionally biased region" description="Polar residues" evidence="1">
    <location>
        <begin position="389"/>
        <end position="398"/>
    </location>
</feature>
<organism evidence="2 3">
    <name type="scientific">Pseudomicrostroma glucosiphilum</name>
    <dbReference type="NCBI Taxonomy" id="1684307"/>
    <lineage>
        <taxon>Eukaryota</taxon>
        <taxon>Fungi</taxon>
        <taxon>Dikarya</taxon>
        <taxon>Basidiomycota</taxon>
        <taxon>Ustilaginomycotina</taxon>
        <taxon>Exobasidiomycetes</taxon>
        <taxon>Microstromatales</taxon>
        <taxon>Microstromatales incertae sedis</taxon>
        <taxon>Pseudomicrostroma</taxon>
    </lineage>
</organism>
<feature type="region of interest" description="Disordered" evidence="1">
    <location>
        <begin position="310"/>
        <end position="526"/>
    </location>
</feature>
<feature type="region of interest" description="Disordered" evidence="1">
    <location>
        <begin position="59"/>
        <end position="288"/>
    </location>
</feature>
<dbReference type="STRING" id="1684307.A0A316U5C5"/>
<feature type="compositionally biased region" description="Polar residues" evidence="1">
    <location>
        <begin position="183"/>
        <end position="196"/>
    </location>
</feature>
<reference evidence="2 3" key="1">
    <citation type="journal article" date="2018" name="Mol. Biol. Evol.">
        <title>Broad Genomic Sampling Reveals a Smut Pathogenic Ancestry of the Fungal Clade Ustilaginomycotina.</title>
        <authorList>
            <person name="Kijpornyongpan T."/>
            <person name="Mondo S.J."/>
            <person name="Barry K."/>
            <person name="Sandor L."/>
            <person name="Lee J."/>
            <person name="Lipzen A."/>
            <person name="Pangilinan J."/>
            <person name="LaButti K."/>
            <person name="Hainaut M."/>
            <person name="Henrissat B."/>
            <person name="Grigoriev I.V."/>
            <person name="Spatafora J.W."/>
            <person name="Aime M.C."/>
        </authorList>
    </citation>
    <scope>NUCLEOTIDE SEQUENCE [LARGE SCALE GENOMIC DNA]</scope>
    <source>
        <strain evidence="2 3">MCA 4718</strain>
    </source>
</reference>
<feature type="compositionally biased region" description="Low complexity" evidence="1">
    <location>
        <begin position="248"/>
        <end position="257"/>
    </location>
</feature>
<name>A0A316U5C5_9BASI</name>
<evidence type="ECO:0000256" key="1">
    <source>
        <dbReference type="SAM" id="MobiDB-lite"/>
    </source>
</evidence>
<dbReference type="GeneID" id="37014399"/>
<proteinExistence type="predicted"/>
<gene>
    <name evidence="2" type="ORF">BCV69DRAFT_283333</name>
</gene>
<dbReference type="Proteomes" id="UP000245942">
    <property type="component" value="Unassembled WGS sequence"/>
</dbReference>
<keyword evidence="3" id="KW-1185">Reference proteome</keyword>
<feature type="compositionally biased region" description="Low complexity" evidence="1">
    <location>
        <begin position="469"/>
        <end position="480"/>
    </location>
</feature>
<feature type="compositionally biased region" description="Polar residues" evidence="1">
    <location>
        <begin position="116"/>
        <end position="142"/>
    </location>
</feature>
<sequence>MVLSSSSSTSASSTPFFTSARASRQAASSTPSTSTSGSRAPLSELSLAPFIFAAHNAQNIASNESPRSSPLSKQHGPSPILKPTSMSKKRTPAKSAVASSSRGGLSQDLDTEGDVTITSNGSSKSGRYSQPLTPPHHSTTPKNLRPHHPHVYSSNTSPLVTGNASPSLRRGVESPLKKVTHGSPYQNDATTPSSYRASPVGSMDPVAAKGGSSSLPRKRHRVQSGEAELAREEADRPLVGTPTPHKNAAAAAKGGSSARKREKSRTMVVDDASDQEARLQLSAEEENPFMARDNGGFVVFEDVGDDMPLLSMEKQTSVQADGDEDKENIRLMPVPAQASPSTMTPPTSQPQQTTSPSTSRRPSAAPLQRATAADNRAHGRLAANAKGKYTTSSTLVTTGSSSSNSGSGSSSEEGSSFFASSSSSSASGAEGESGLGLPRLLSRSSRKAGRDLPPTQTRMLGRRAREGSAEVGSADSAAGAGDERPEGEEEGEGEREWRKSKTPRRKGTGGRLSLLASAEAEAEADG</sequence>